<feature type="binding site" evidence="8">
    <location>
        <position position="84"/>
    </location>
    <ligand>
        <name>Zn(2+)</name>
        <dbReference type="ChEBI" id="CHEBI:29105"/>
        <note>catalytic</note>
    </ligand>
</feature>
<dbReference type="Gene3D" id="3.40.140.10">
    <property type="entry name" value="Cytidine Deaminase, domain 2"/>
    <property type="match status" value="1"/>
</dbReference>
<dbReference type="PANTHER" id="PTHR11079:SF202">
    <property type="entry name" value="TRNA-SPECIFIC ADENOSINE DEAMINASE"/>
    <property type="match status" value="1"/>
</dbReference>
<dbReference type="InterPro" id="IPR002125">
    <property type="entry name" value="CMP_dCMP_dom"/>
</dbReference>
<feature type="domain" description="CMP/dCMP-type deaminase" evidence="9">
    <location>
        <begin position="3"/>
        <end position="130"/>
    </location>
</feature>
<dbReference type="EMBL" id="FOAA01000001">
    <property type="protein sequence ID" value="SEK22138.1"/>
    <property type="molecule type" value="Genomic_DNA"/>
</dbReference>
<dbReference type="HAMAP" id="MF_00972">
    <property type="entry name" value="tRNA_aden_deaminase"/>
    <property type="match status" value="1"/>
</dbReference>
<gene>
    <name evidence="8" type="primary">tadA</name>
    <name evidence="10" type="ORF">SAMN05444515_101147</name>
</gene>
<comment type="catalytic activity">
    <reaction evidence="7 8">
        <text>adenosine(34) in tRNA + H2O + H(+) = inosine(34) in tRNA + NH4(+)</text>
        <dbReference type="Rhea" id="RHEA:43168"/>
        <dbReference type="Rhea" id="RHEA-COMP:10373"/>
        <dbReference type="Rhea" id="RHEA-COMP:10374"/>
        <dbReference type="ChEBI" id="CHEBI:15377"/>
        <dbReference type="ChEBI" id="CHEBI:15378"/>
        <dbReference type="ChEBI" id="CHEBI:28938"/>
        <dbReference type="ChEBI" id="CHEBI:74411"/>
        <dbReference type="ChEBI" id="CHEBI:82852"/>
        <dbReference type="EC" id="3.5.4.33"/>
    </reaction>
</comment>
<sequence length="154" mass="16548">MDPQDIHWMHQALELARQAAEHGEVPVGAVVVREGECLGQGGNQPIGLADPTAHAEILALREAARREGNYRLPGTTVYVTLEPCGMCIGAMIHARVARVVFGAHDPKTGAAGSAADLVNLPMHNHRLQVTGGVLAEACGDLLRDFFRTRRGRRS</sequence>
<evidence type="ECO:0000256" key="1">
    <source>
        <dbReference type="ARBA" id="ARBA00010669"/>
    </source>
</evidence>
<dbReference type="PANTHER" id="PTHR11079">
    <property type="entry name" value="CYTOSINE DEAMINASE FAMILY MEMBER"/>
    <property type="match status" value="1"/>
</dbReference>
<evidence type="ECO:0000313" key="11">
    <source>
        <dbReference type="Proteomes" id="UP000199256"/>
    </source>
</evidence>
<keyword evidence="5 8" id="KW-0378">Hydrolase</keyword>
<dbReference type="InterPro" id="IPR016192">
    <property type="entry name" value="APOBEC/CMP_deaminase_Zn-bd"/>
</dbReference>
<dbReference type="RefSeq" id="WP_090249630.1">
    <property type="nucleotide sequence ID" value="NZ_FOAA01000001.1"/>
</dbReference>
<dbReference type="CDD" id="cd01285">
    <property type="entry name" value="nucleoside_deaminase"/>
    <property type="match status" value="1"/>
</dbReference>
<dbReference type="GO" id="GO:0008270">
    <property type="term" value="F:zinc ion binding"/>
    <property type="evidence" value="ECO:0007669"/>
    <property type="project" value="UniProtKB-UniRule"/>
</dbReference>
<dbReference type="AlphaFoldDB" id="A0A1H7F821"/>
<protein>
    <recommendedName>
        <fullName evidence="8">tRNA-specific adenosine deaminase</fullName>
        <ecNumber evidence="8">3.5.4.33</ecNumber>
    </recommendedName>
</protein>
<feature type="binding site" evidence="8">
    <location>
        <position position="87"/>
    </location>
    <ligand>
        <name>Zn(2+)</name>
        <dbReference type="ChEBI" id="CHEBI:29105"/>
        <note>catalytic</note>
    </ligand>
</feature>
<evidence type="ECO:0000256" key="2">
    <source>
        <dbReference type="ARBA" id="ARBA00011738"/>
    </source>
</evidence>
<evidence type="ECO:0000256" key="5">
    <source>
        <dbReference type="ARBA" id="ARBA00022801"/>
    </source>
</evidence>
<proteinExistence type="inferred from homology"/>
<comment type="function">
    <text evidence="8">Catalyzes the deamination of adenosine to inosine at the wobble position 34 of tRNA(Arg2).</text>
</comment>
<dbReference type="FunFam" id="3.40.140.10:FF:000005">
    <property type="entry name" value="tRNA-specific adenosine deaminase"/>
    <property type="match status" value="1"/>
</dbReference>
<keyword evidence="11" id="KW-1185">Reference proteome</keyword>
<dbReference type="InterPro" id="IPR028883">
    <property type="entry name" value="tRNA_aden_deaminase"/>
</dbReference>
<dbReference type="EC" id="3.5.4.33" evidence="8"/>
<evidence type="ECO:0000259" key="9">
    <source>
        <dbReference type="PROSITE" id="PS51747"/>
    </source>
</evidence>
<keyword evidence="3 8" id="KW-0819">tRNA processing</keyword>
<dbReference type="GO" id="GO:0052717">
    <property type="term" value="F:tRNA-specific adenosine-34 deaminase activity"/>
    <property type="evidence" value="ECO:0007669"/>
    <property type="project" value="UniProtKB-UniRule"/>
</dbReference>
<feature type="binding site" evidence="8">
    <location>
        <position position="54"/>
    </location>
    <ligand>
        <name>Zn(2+)</name>
        <dbReference type="ChEBI" id="CHEBI:29105"/>
        <note>catalytic</note>
    </ligand>
</feature>
<dbReference type="Proteomes" id="UP000199256">
    <property type="component" value="Unassembled WGS sequence"/>
</dbReference>
<evidence type="ECO:0000256" key="8">
    <source>
        <dbReference type="HAMAP-Rule" id="MF_00972"/>
    </source>
</evidence>
<keyword evidence="6 8" id="KW-0862">Zinc</keyword>
<reference evidence="11" key="1">
    <citation type="submission" date="2016-10" db="EMBL/GenBank/DDBJ databases">
        <authorList>
            <person name="Varghese N."/>
            <person name="Submissions S."/>
        </authorList>
    </citation>
    <scope>NUCLEOTIDE SEQUENCE [LARGE SCALE GENOMIC DNA]</scope>
    <source>
        <strain evidence="11">DSM 241</strain>
    </source>
</reference>
<keyword evidence="4 8" id="KW-0479">Metal-binding</keyword>
<dbReference type="SUPFAM" id="SSF53927">
    <property type="entry name" value="Cytidine deaminase-like"/>
    <property type="match status" value="1"/>
</dbReference>
<dbReference type="OrthoDB" id="9802676at2"/>
<organism evidence="10 11">
    <name type="scientific">Ectothiorhodospira marina</name>
    <dbReference type="NCBI Taxonomy" id="1396821"/>
    <lineage>
        <taxon>Bacteria</taxon>
        <taxon>Pseudomonadati</taxon>
        <taxon>Pseudomonadota</taxon>
        <taxon>Gammaproteobacteria</taxon>
        <taxon>Chromatiales</taxon>
        <taxon>Ectothiorhodospiraceae</taxon>
        <taxon>Ectothiorhodospira</taxon>
    </lineage>
</organism>
<evidence type="ECO:0000256" key="7">
    <source>
        <dbReference type="ARBA" id="ARBA00048045"/>
    </source>
</evidence>
<dbReference type="PROSITE" id="PS51747">
    <property type="entry name" value="CYT_DCMP_DEAMINASES_2"/>
    <property type="match status" value="1"/>
</dbReference>
<feature type="active site" description="Proton donor" evidence="8">
    <location>
        <position position="56"/>
    </location>
</feature>
<name>A0A1H7F821_9GAMM</name>
<accession>A0A1H7F821</accession>
<dbReference type="PROSITE" id="PS00903">
    <property type="entry name" value="CYT_DCMP_DEAMINASES_1"/>
    <property type="match status" value="1"/>
</dbReference>
<dbReference type="Pfam" id="PF00383">
    <property type="entry name" value="dCMP_cyt_deam_1"/>
    <property type="match status" value="1"/>
</dbReference>
<comment type="subunit">
    <text evidence="2 8">Homodimer.</text>
</comment>
<dbReference type="GO" id="GO:0002100">
    <property type="term" value="P:tRNA wobble adenosine to inosine editing"/>
    <property type="evidence" value="ECO:0007669"/>
    <property type="project" value="UniProtKB-UniRule"/>
</dbReference>
<comment type="cofactor">
    <cofactor evidence="8">
        <name>Zn(2+)</name>
        <dbReference type="ChEBI" id="CHEBI:29105"/>
    </cofactor>
    <text evidence="8">Binds 1 zinc ion per subunit.</text>
</comment>
<evidence type="ECO:0000256" key="4">
    <source>
        <dbReference type="ARBA" id="ARBA00022723"/>
    </source>
</evidence>
<comment type="similarity">
    <text evidence="1">Belongs to the cytidine and deoxycytidylate deaminase family. ADAT2 subfamily.</text>
</comment>
<evidence type="ECO:0000256" key="6">
    <source>
        <dbReference type="ARBA" id="ARBA00022833"/>
    </source>
</evidence>
<evidence type="ECO:0000313" key="10">
    <source>
        <dbReference type="EMBL" id="SEK22138.1"/>
    </source>
</evidence>
<dbReference type="NCBIfam" id="NF008113">
    <property type="entry name" value="PRK10860.1"/>
    <property type="match status" value="1"/>
</dbReference>
<dbReference type="STRING" id="1396821.SAMN05444515_101147"/>
<evidence type="ECO:0000256" key="3">
    <source>
        <dbReference type="ARBA" id="ARBA00022694"/>
    </source>
</evidence>
<dbReference type="InterPro" id="IPR016193">
    <property type="entry name" value="Cytidine_deaminase-like"/>
</dbReference>